<dbReference type="InterPro" id="IPR006680">
    <property type="entry name" value="Amidohydro-rel"/>
</dbReference>
<dbReference type="Pfam" id="PF04909">
    <property type="entry name" value="Amidohydro_2"/>
    <property type="match status" value="1"/>
</dbReference>
<comment type="similarity">
    <text evidence="1">Belongs to the metallo-dependent hydrolases superfamily.</text>
</comment>
<accession>A0ABV4UH41</accession>
<evidence type="ECO:0000313" key="3">
    <source>
        <dbReference type="EMBL" id="MFA9950951.1"/>
    </source>
</evidence>
<comment type="caution">
    <text evidence="3">The sequence shown here is derived from an EMBL/GenBank/DDBJ whole genome shotgun (WGS) entry which is preliminary data.</text>
</comment>
<organism evidence="3 4">
    <name type="scientific">Dentiradicibacter hellwigii</name>
    <dbReference type="NCBI Taxonomy" id="3149053"/>
    <lineage>
        <taxon>Bacteria</taxon>
        <taxon>Pseudomonadati</taxon>
        <taxon>Pseudomonadota</taxon>
        <taxon>Betaproteobacteria</taxon>
        <taxon>Rhodocyclales</taxon>
        <taxon>Rhodocyclaceae</taxon>
        <taxon>Dentiradicibacter</taxon>
    </lineage>
</organism>
<sequence>METRSDLLPDLAEARREFLSSGDEDRLPIVDAHHHFWDLRNPHPWLTQTSRIPFRYGDYAAICKNFLPEDYARACGAHRVLRHVTMEGEWSPDDPLGEARWMFSLAQRCGKPQALAAQIWLDRDDAESLMHAYTEPPLRGFIPSVRHKPRSARREEYSSRWHVPGSMRCPAWRRGYALLARYGLMFELQAPWWHMAEAAELARDFPATTIIVNHAGLPAVRDAETLRQWRAAMAPLASCANVRVKISGLGVRATPWTPAQQAPVVDALIADFGVDRCLFASNYPVDALVARLADIWQGFKTLTRRFSPRQRLALFCDNALDLYGLH</sequence>
<evidence type="ECO:0000259" key="2">
    <source>
        <dbReference type="Pfam" id="PF04909"/>
    </source>
</evidence>
<dbReference type="Gene3D" id="3.20.20.140">
    <property type="entry name" value="Metal-dependent hydrolases"/>
    <property type="match status" value="1"/>
</dbReference>
<dbReference type="InterPro" id="IPR052350">
    <property type="entry name" value="Metallo-dep_Lactonases"/>
</dbReference>
<proteinExistence type="inferred from homology"/>
<dbReference type="SUPFAM" id="SSF51556">
    <property type="entry name" value="Metallo-dependent hydrolases"/>
    <property type="match status" value="1"/>
</dbReference>
<dbReference type="InterPro" id="IPR032466">
    <property type="entry name" value="Metal_Hydrolase"/>
</dbReference>
<keyword evidence="4" id="KW-1185">Reference proteome</keyword>
<name>A0ABV4UH41_9RHOO</name>
<reference evidence="4" key="1">
    <citation type="submission" date="2024-06" db="EMBL/GenBank/DDBJ databases">
        <title>Radixoralia hellwigii gen. nov., sp nov., isolated from a root canal in the human oral cavity.</title>
        <authorList>
            <person name="Bartsch S."/>
            <person name="Wittmer A."/>
            <person name="Schulz A.-K."/>
            <person name="Neumann-Schaal M."/>
            <person name="Wolf J."/>
            <person name="Gronow S."/>
            <person name="Tennert C."/>
            <person name="Haecker G."/>
            <person name="Cieplik F."/>
            <person name="Al-Ahmad A."/>
        </authorList>
    </citation>
    <scope>NUCLEOTIDE SEQUENCE [LARGE SCALE GENOMIC DNA]</scope>
    <source>
        <strain evidence="4">Wk13</strain>
    </source>
</reference>
<dbReference type="PANTHER" id="PTHR43569">
    <property type="entry name" value="AMIDOHYDROLASE"/>
    <property type="match status" value="1"/>
</dbReference>
<evidence type="ECO:0000313" key="4">
    <source>
        <dbReference type="Proteomes" id="UP001574673"/>
    </source>
</evidence>
<dbReference type="PANTHER" id="PTHR43569:SF1">
    <property type="entry name" value="BLL3371 PROTEIN"/>
    <property type="match status" value="1"/>
</dbReference>
<feature type="domain" description="Amidohydrolase-related" evidence="2">
    <location>
        <begin position="30"/>
        <end position="325"/>
    </location>
</feature>
<evidence type="ECO:0000256" key="1">
    <source>
        <dbReference type="ARBA" id="ARBA00038310"/>
    </source>
</evidence>
<dbReference type="RefSeq" id="WP_418892037.1">
    <property type="nucleotide sequence ID" value="NZ_JBEUWX010000003.1"/>
</dbReference>
<gene>
    <name evidence="3" type="ORF">ABCS64_11550</name>
</gene>
<protein>
    <submittedName>
        <fullName evidence="3">Amidohydrolase family protein</fullName>
    </submittedName>
</protein>
<dbReference type="EMBL" id="JBEUWX010000003">
    <property type="protein sequence ID" value="MFA9950951.1"/>
    <property type="molecule type" value="Genomic_DNA"/>
</dbReference>
<dbReference type="Proteomes" id="UP001574673">
    <property type="component" value="Unassembled WGS sequence"/>
</dbReference>